<evidence type="ECO:0000256" key="1">
    <source>
        <dbReference type="PIRSR" id="PIRSR005962-1"/>
    </source>
</evidence>
<organism evidence="3 4">
    <name type="scientific">Niallia nealsonii</name>
    <dbReference type="NCBI Taxonomy" id="115979"/>
    <lineage>
        <taxon>Bacteria</taxon>
        <taxon>Bacillati</taxon>
        <taxon>Bacillota</taxon>
        <taxon>Bacilli</taxon>
        <taxon>Bacillales</taxon>
        <taxon>Bacillaceae</taxon>
        <taxon>Niallia</taxon>
    </lineage>
</organism>
<dbReference type="GO" id="GO:0046657">
    <property type="term" value="P:folic acid catabolic process"/>
    <property type="evidence" value="ECO:0007669"/>
    <property type="project" value="TreeGrafter"/>
</dbReference>
<dbReference type="InterPro" id="IPR036264">
    <property type="entry name" value="Bact_exopeptidase_dim_dom"/>
</dbReference>
<sequence>MQEKIHALVDSYEKEVKEMYHYLHQNGEISWEEKQTTDFICKQLKQLQIPYTRFSDQTGVIGYFGKKEEGPVVGLRTDMDALWQNVNGTWKANHSCGHDGHMTILIFALKCLKELGIEPKGLIKSIFQPAEETGGGALSLLRKGVIDDIDYLLGLHVRPIQEMRFPNCSAAIYHGASTILKGRIFGMQAHAARHHLGVNVIDSLSLINATIRSIPINPAVPSTIKMTYAQAGGKNFNIIPDYGEFGIDIRAQTNEAMQELLKKLKKAIINAGEANGAKVEMEILAEMVAAIPNPAMEKIAAESIVEMLGDDNLVLPPVTPGGEDFHFYYHHKRKLKATMIGLGSDLQPGLHHPNMSFNLDSLLNGIKIMVLATIKLLQNP</sequence>
<dbReference type="PANTHER" id="PTHR30575">
    <property type="entry name" value="PEPTIDASE M20"/>
    <property type="match status" value="1"/>
</dbReference>
<dbReference type="SUPFAM" id="SSF53187">
    <property type="entry name" value="Zn-dependent exopeptidases"/>
    <property type="match status" value="1"/>
</dbReference>
<dbReference type="GO" id="GO:0005737">
    <property type="term" value="C:cytoplasm"/>
    <property type="evidence" value="ECO:0007669"/>
    <property type="project" value="TreeGrafter"/>
</dbReference>
<accession>A0A2N0Z4L2</accession>
<reference evidence="3 4" key="1">
    <citation type="journal article" date="2003" name="Int. J. Syst. Evol. Microbiol.">
        <title>Bacillus nealsonii sp. nov., isolated from a spacecraft-assembly facility, whose spores are gamma-radiation resistant.</title>
        <authorList>
            <person name="Venkateswaran K."/>
            <person name="Kempf M."/>
            <person name="Chen F."/>
            <person name="Satomi M."/>
            <person name="Nicholson W."/>
            <person name="Kern R."/>
        </authorList>
    </citation>
    <scope>NUCLEOTIDE SEQUENCE [LARGE SCALE GENOMIC DNA]</scope>
    <source>
        <strain evidence="3 4">FO-92</strain>
    </source>
</reference>
<gene>
    <name evidence="3" type="ORF">CWS01_06500</name>
</gene>
<feature type="domain" description="Peptidase M20 dimerisation" evidence="2">
    <location>
        <begin position="184"/>
        <end position="271"/>
    </location>
</feature>
<dbReference type="RefSeq" id="WP_101176386.1">
    <property type="nucleotide sequence ID" value="NZ_PISE01000013.1"/>
</dbReference>
<dbReference type="InterPro" id="IPR002933">
    <property type="entry name" value="Peptidase_M20"/>
</dbReference>
<name>A0A2N0Z4L2_9BACI</name>
<dbReference type="NCBIfam" id="TIGR01891">
    <property type="entry name" value="amidohydrolases"/>
    <property type="match status" value="1"/>
</dbReference>
<dbReference type="Pfam" id="PF01546">
    <property type="entry name" value="Peptidase_M20"/>
    <property type="match status" value="1"/>
</dbReference>
<dbReference type="InterPro" id="IPR011650">
    <property type="entry name" value="Peptidase_M20_dimer"/>
</dbReference>
<feature type="binding site" evidence="1">
    <location>
        <position position="96"/>
    </location>
    <ligand>
        <name>Mn(2+)</name>
        <dbReference type="ChEBI" id="CHEBI:29035"/>
        <label>2</label>
    </ligand>
</feature>
<comment type="caution">
    <text evidence="3">The sequence shown here is derived from an EMBL/GenBank/DDBJ whole genome shotgun (WGS) entry which is preliminary data.</text>
</comment>
<dbReference type="InterPro" id="IPR037484">
    <property type="entry name" value="AmhX-like"/>
</dbReference>
<feature type="binding site" evidence="1">
    <location>
        <position position="156"/>
    </location>
    <ligand>
        <name>Mn(2+)</name>
        <dbReference type="ChEBI" id="CHEBI:29035"/>
        <label>2</label>
    </ligand>
</feature>
<evidence type="ECO:0000313" key="3">
    <source>
        <dbReference type="EMBL" id="PKG24448.1"/>
    </source>
</evidence>
<feature type="binding site" evidence="1">
    <location>
        <position position="132"/>
    </location>
    <ligand>
        <name>Mn(2+)</name>
        <dbReference type="ChEBI" id="CHEBI:29035"/>
        <label>2</label>
    </ligand>
</feature>
<dbReference type="OrthoDB" id="9776731at2"/>
<keyword evidence="4" id="KW-1185">Reference proteome</keyword>
<dbReference type="AlphaFoldDB" id="A0A2N0Z4L2"/>
<dbReference type="Gene3D" id="3.40.630.10">
    <property type="entry name" value="Zn peptidases"/>
    <property type="match status" value="1"/>
</dbReference>
<dbReference type="InterPro" id="IPR052030">
    <property type="entry name" value="Peptidase_M20/M20A_hydrolases"/>
</dbReference>
<dbReference type="CDD" id="cd08018">
    <property type="entry name" value="M20_Acy1_amhX-like"/>
    <property type="match status" value="1"/>
</dbReference>
<dbReference type="EMBL" id="PISE01000013">
    <property type="protein sequence ID" value="PKG24448.1"/>
    <property type="molecule type" value="Genomic_DNA"/>
</dbReference>
<evidence type="ECO:0000259" key="2">
    <source>
        <dbReference type="Pfam" id="PF07687"/>
    </source>
</evidence>
<protein>
    <submittedName>
        <fullName evidence="3">Amidohydrolase</fullName>
    </submittedName>
</protein>
<keyword evidence="3" id="KW-0378">Hydrolase</keyword>
<proteinExistence type="predicted"/>
<dbReference type="SUPFAM" id="SSF55031">
    <property type="entry name" value="Bacterial exopeptidase dimerisation domain"/>
    <property type="match status" value="1"/>
</dbReference>
<dbReference type="InterPro" id="IPR017439">
    <property type="entry name" value="Amidohydrolase"/>
</dbReference>
<dbReference type="GO" id="GO:0016805">
    <property type="term" value="F:dipeptidase activity"/>
    <property type="evidence" value="ECO:0007669"/>
    <property type="project" value="TreeGrafter"/>
</dbReference>
<dbReference type="Proteomes" id="UP000233375">
    <property type="component" value="Unassembled WGS sequence"/>
</dbReference>
<comment type="cofactor">
    <cofactor evidence="1">
        <name>Mn(2+)</name>
        <dbReference type="ChEBI" id="CHEBI:29035"/>
    </cofactor>
    <text evidence="1">The Mn(2+) ion enhances activity.</text>
</comment>
<dbReference type="PANTHER" id="PTHR30575:SF3">
    <property type="entry name" value="PEPTIDASE M20 DIMERISATION DOMAIN-CONTAINING PROTEIN"/>
    <property type="match status" value="1"/>
</dbReference>
<dbReference type="PIRSF" id="PIRSF005962">
    <property type="entry name" value="Pept_M20D_amidohydro"/>
    <property type="match status" value="1"/>
</dbReference>
<dbReference type="GO" id="GO:0046872">
    <property type="term" value="F:metal ion binding"/>
    <property type="evidence" value="ECO:0007669"/>
    <property type="project" value="UniProtKB-KW"/>
</dbReference>
<dbReference type="GO" id="GO:0071713">
    <property type="term" value="F:para-aminobenzoyl-glutamate hydrolase activity"/>
    <property type="evidence" value="ECO:0007669"/>
    <property type="project" value="TreeGrafter"/>
</dbReference>
<feature type="binding site" evidence="1">
    <location>
        <position position="351"/>
    </location>
    <ligand>
        <name>Mn(2+)</name>
        <dbReference type="ChEBI" id="CHEBI:29035"/>
        <label>2</label>
    </ligand>
</feature>
<evidence type="ECO:0000313" key="4">
    <source>
        <dbReference type="Proteomes" id="UP000233375"/>
    </source>
</evidence>
<dbReference type="Gene3D" id="3.30.70.360">
    <property type="match status" value="1"/>
</dbReference>
<keyword evidence="1" id="KW-0479">Metal-binding</keyword>
<feature type="binding site" evidence="1">
    <location>
        <position position="98"/>
    </location>
    <ligand>
        <name>Mn(2+)</name>
        <dbReference type="ChEBI" id="CHEBI:29035"/>
        <label>2</label>
    </ligand>
</feature>
<dbReference type="Pfam" id="PF07687">
    <property type="entry name" value="M20_dimer"/>
    <property type="match status" value="1"/>
</dbReference>
<keyword evidence="1" id="KW-0464">Manganese</keyword>